<evidence type="ECO:0000313" key="1">
    <source>
        <dbReference type="EMBL" id="OLR65425.1"/>
    </source>
</evidence>
<dbReference type="Gene3D" id="3.40.50.620">
    <property type="entry name" value="HUPs"/>
    <property type="match status" value="1"/>
</dbReference>
<accession>A0A848RII0</accession>
<dbReference type="PIRSF" id="PIRSF000090">
    <property type="entry name" value="Beta-ETF"/>
    <property type="match status" value="1"/>
</dbReference>
<protein>
    <submittedName>
        <fullName evidence="1">Electron transfer flavoprotein subunit beta</fullName>
    </submittedName>
</protein>
<accession>A0A1U7M176</accession>
<dbReference type="InterPro" id="IPR014729">
    <property type="entry name" value="Rossmann-like_a/b/a_fold"/>
</dbReference>
<evidence type="ECO:0000313" key="2">
    <source>
        <dbReference type="Proteomes" id="UP000187166"/>
    </source>
</evidence>
<dbReference type="PANTHER" id="PTHR21294">
    <property type="entry name" value="ELECTRON TRANSFER FLAVOPROTEIN BETA-SUBUNIT"/>
    <property type="match status" value="1"/>
</dbReference>
<name>A0A1U7M176_9FIRM</name>
<gene>
    <name evidence="1" type="ORF">BIV18_07825</name>
</gene>
<proteinExistence type="predicted"/>
<dbReference type="Proteomes" id="UP000187166">
    <property type="component" value="Unassembled WGS sequence"/>
</dbReference>
<sequence>MKILLLMKTVPDTTNAKIDPETNNLIRDGIKTIINPSDLCGLKFALNISEQVEEDVQIDVLTMGPPSAEKFLRDCIQMGAEEAYLLEGLEFKGSDTIATSYALAEAAKSICDYDIIFTGDQTTDGDTGQVGPQIAERLGMNQVTYLCDINYRDGEFEVKRNIGTGVETIKLSTPFVATALKGSVNKPSKFALNRDEIAKEKEIHVLTASSLGLDPDKLGQKGSLTIVKDLSAPRKSEAGNIIDTGSAKGNIKEVIKILEDKKVLV</sequence>
<dbReference type="InterPro" id="IPR014730">
    <property type="entry name" value="ETF_a/b_N"/>
</dbReference>
<dbReference type="AlphaFoldDB" id="A0A1U7M176"/>
<dbReference type="GO" id="GO:0009055">
    <property type="term" value="F:electron transfer activity"/>
    <property type="evidence" value="ECO:0007669"/>
    <property type="project" value="InterPro"/>
</dbReference>
<dbReference type="SUPFAM" id="SSF52402">
    <property type="entry name" value="Adenine nucleotide alpha hydrolases-like"/>
    <property type="match status" value="1"/>
</dbReference>
<reference evidence="1 2" key="1">
    <citation type="journal article" date="2016" name="Appl. Environ. Microbiol.">
        <title>Function and Phylogeny of Bacterial Butyryl Coenzyme A:Acetate Transferases and Their Diversity in the Proximal Colon of Swine.</title>
        <authorList>
            <person name="Trachsel J."/>
            <person name="Bayles D.O."/>
            <person name="Looft T."/>
            <person name="Levine U.Y."/>
            <person name="Allen H.K."/>
        </authorList>
    </citation>
    <scope>NUCLEOTIDE SEQUENCE [LARGE SCALE GENOMIC DNA]</scope>
    <source>
        <strain evidence="1 2">35-6-1</strain>
    </source>
</reference>
<keyword evidence="2" id="KW-1185">Reference proteome</keyword>
<dbReference type="InterPro" id="IPR012255">
    <property type="entry name" value="ETF_b"/>
</dbReference>
<comment type="caution">
    <text evidence="1">The sequence shown here is derived from an EMBL/GenBank/DDBJ whole genome shotgun (WGS) entry which is preliminary data.</text>
</comment>
<dbReference type="Pfam" id="PF01012">
    <property type="entry name" value="ETF"/>
    <property type="match status" value="1"/>
</dbReference>
<dbReference type="RefSeq" id="WP_075660066.1">
    <property type="nucleotide sequence ID" value="NZ_JABDSR010000005.1"/>
</dbReference>
<dbReference type="SMART" id="SM00893">
    <property type="entry name" value="ETF"/>
    <property type="match status" value="1"/>
</dbReference>
<dbReference type="CDD" id="cd01714">
    <property type="entry name" value="ETF_beta"/>
    <property type="match status" value="1"/>
</dbReference>
<dbReference type="STRING" id="1465756.BIV18_07825"/>
<dbReference type="PANTHER" id="PTHR21294:SF17">
    <property type="entry name" value="PROTEIN FIXA"/>
    <property type="match status" value="1"/>
</dbReference>
<organism evidence="1 2">
    <name type="scientific">Peptoniphilus porci</name>
    <dbReference type="NCBI Taxonomy" id="2652280"/>
    <lineage>
        <taxon>Bacteria</taxon>
        <taxon>Bacillati</taxon>
        <taxon>Bacillota</taxon>
        <taxon>Tissierellia</taxon>
        <taxon>Tissierellales</taxon>
        <taxon>Peptoniphilaceae</taxon>
        <taxon>Peptoniphilus</taxon>
    </lineage>
</organism>
<dbReference type="InterPro" id="IPR033948">
    <property type="entry name" value="ETF_beta_N"/>
</dbReference>
<dbReference type="EMBL" id="MJIH01000001">
    <property type="protein sequence ID" value="OLR65425.1"/>
    <property type="molecule type" value="Genomic_DNA"/>
</dbReference>